<sequence length="684" mass="75286">MDTGETARAVESSSRQRCIELWRCHICRLVYSSDNPFCITVSKDSPCCFGHRGYRACKLCAQWSVCINDGGINKSTHMPAMNTTLLPTSSPPSSKPRFILNGLPSPDLAQLDVQLQVPLQSNTPKSAPKIHGGSLTCGPNQTLTQRPLVGLTQAVVSWLEDPHYNLYLRLPFAGSRAHLWPASARYRSPLVGFPLILSTINQSGKQKYSYGQSLETHMAGDEGATALVRPRNAEQSGLHEATPIHPLDQPSVEINQEHLAVYTSKMANTSSLVDLQSQTVPATSKSTLSTDTLTSAFGTEDTRTSTSTFDTEDTRLSTFDVEDRQVSMVNLAWAPWGGLDTCLGTLNTSDLLPEPPGIDHMPPSREWHDLGPDPPVEEDFIQSPVDWTVGVGAFSEDRGFLAERDLKIKAIGILLQLLFWREAACRLGRESSISSSILEAEQYPDPGDSDEKGSNGYGNGPGSGSASGGVTSSRSKAGSPIEEEGQDGKPSNSGRKRRDRDDDENDNGDQPTKRRKTVSVRSLDGMLACPFAKGKPQTHMDCVLIGRKNLAGIKEHCKRNHFNEKTPWGLKAAKDWDSVFDFCNPNWSPRPRPTPYVDMLESLVNFLIWNSERLDPEKMSAALAPLGFQRIHDSLHDDVRTESRTLGQDGTPFNPDNPTASNLCYRQRALSRALALEEWQRQQT</sequence>
<dbReference type="OrthoDB" id="4738706at2759"/>
<protein>
    <submittedName>
        <fullName evidence="2">Uncharacterized protein</fullName>
    </submittedName>
</protein>
<dbReference type="Proteomes" id="UP000024837">
    <property type="component" value="Unassembled WGS sequence"/>
</dbReference>
<proteinExistence type="predicted"/>
<dbReference type="HOGENOM" id="CLU_402251_0_0_1"/>
<evidence type="ECO:0000313" key="3">
    <source>
        <dbReference type="Proteomes" id="UP000024837"/>
    </source>
</evidence>
<gene>
    <name evidence="2" type="ORF">DRE_02194</name>
</gene>
<feature type="compositionally biased region" description="Gly residues" evidence="1">
    <location>
        <begin position="455"/>
        <end position="467"/>
    </location>
</feature>
<organism evidence="2 3">
    <name type="scientific">Drechslerella stenobrocha 248</name>
    <dbReference type="NCBI Taxonomy" id="1043628"/>
    <lineage>
        <taxon>Eukaryota</taxon>
        <taxon>Fungi</taxon>
        <taxon>Dikarya</taxon>
        <taxon>Ascomycota</taxon>
        <taxon>Pezizomycotina</taxon>
        <taxon>Orbiliomycetes</taxon>
        <taxon>Orbiliales</taxon>
        <taxon>Orbiliaceae</taxon>
        <taxon>Drechslerella</taxon>
    </lineage>
</organism>
<name>W7IGS2_9PEZI</name>
<reference evidence="2 3" key="1">
    <citation type="submission" date="2013-05" db="EMBL/GenBank/DDBJ databases">
        <title>Drechslerella stenobrocha genome reveals carnivorous origination and mechanical trapping mechanism of predatory fungi.</title>
        <authorList>
            <person name="Liu X."/>
            <person name="Zhang W."/>
            <person name="Liu K."/>
        </authorList>
    </citation>
    <scope>NUCLEOTIDE SEQUENCE [LARGE SCALE GENOMIC DNA]</scope>
    <source>
        <strain evidence="2 3">248</strain>
    </source>
</reference>
<dbReference type="EMBL" id="KI966390">
    <property type="protein sequence ID" value="EWC48425.1"/>
    <property type="molecule type" value="Genomic_DNA"/>
</dbReference>
<evidence type="ECO:0000313" key="2">
    <source>
        <dbReference type="EMBL" id="EWC48425.1"/>
    </source>
</evidence>
<evidence type="ECO:0000256" key="1">
    <source>
        <dbReference type="SAM" id="MobiDB-lite"/>
    </source>
</evidence>
<dbReference type="AlphaFoldDB" id="W7IGS2"/>
<feature type="region of interest" description="Disordered" evidence="1">
    <location>
        <begin position="441"/>
        <end position="520"/>
    </location>
</feature>
<keyword evidence="3" id="KW-1185">Reference proteome</keyword>
<accession>W7IGS2</accession>